<dbReference type="PANTHER" id="PTHR16062">
    <property type="entry name" value="SWI/SNF-RELATED"/>
    <property type="match status" value="1"/>
</dbReference>
<feature type="compositionally biased region" description="Polar residues" evidence="11">
    <location>
        <begin position="377"/>
        <end position="386"/>
    </location>
</feature>
<dbReference type="PROSITE" id="PS51038">
    <property type="entry name" value="BAH"/>
    <property type="match status" value="1"/>
</dbReference>
<evidence type="ECO:0000256" key="11">
    <source>
        <dbReference type="SAM" id="MobiDB-lite"/>
    </source>
</evidence>
<dbReference type="PANTHER" id="PTHR16062:SF19">
    <property type="entry name" value="PROTEIN POLYBROMO-1"/>
    <property type="match status" value="1"/>
</dbReference>
<comment type="subcellular location">
    <subcellularLocation>
        <location evidence="1">Nucleus</location>
    </subcellularLocation>
</comment>
<protein>
    <recommendedName>
        <fullName evidence="9">Protein polybromo-1</fullName>
    </recommendedName>
</protein>
<accession>A0A8C9F8Y3</accession>
<keyword evidence="6" id="KW-0238">DNA-binding</keyword>
<feature type="region of interest" description="Disordered" evidence="11">
    <location>
        <begin position="300"/>
        <end position="334"/>
    </location>
</feature>
<dbReference type="InterPro" id="IPR037382">
    <property type="entry name" value="Rsc/polybromo"/>
</dbReference>
<evidence type="ECO:0000256" key="8">
    <source>
        <dbReference type="ARBA" id="ARBA00023242"/>
    </source>
</evidence>
<reference evidence="14" key="1">
    <citation type="submission" date="2025-08" db="UniProtKB">
        <authorList>
            <consortium name="Ensembl"/>
        </authorList>
    </citation>
    <scope>IDENTIFICATION</scope>
</reference>
<keyword evidence="2" id="KW-0677">Repeat</keyword>
<dbReference type="InterPro" id="IPR036427">
    <property type="entry name" value="Bromodomain-like_sf"/>
</dbReference>
<evidence type="ECO:0000256" key="3">
    <source>
        <dbReference type="ARBA" id="ARBA00022853"/>
    </source>
</evidence>
<dbReference type="GO" id="GO:0006368">
    <property type="term" value="P:transcription elongation by RNA polymerase II"/>
    <property type="evidence" value="ECO:0007669"/>
    <property type="project" value="TreeGrafter"/>
</dbReference>
<evidence type="ECO:0000256" key="10">
    <source>
        <dbReference type="PROSITE-ProRule" id="PRU00035"/>
    </source>
</evidence>
<dbReference type="PRINTS" id="PR00503">
    <property type="entry name" value="BROMODOMAIN"/>
</dbReference>
<dbReference type="PROSITE" id="PS50014">
    <property type="entry name" value="BROMODOMAIN_2"/>
    <property type="match status" value="5"/>
</dbReference>
<dbReference type="GO" id="GO:0003682">
    <property type="term" value="F:chromatin binding"/>
    <property type="evidence" value="ECO:0007669"/>
    <property type="project" value="InterPro"/>
</dbReference>
<dbReference type="SMART" id="SM00439">
    <property type="entry name" value="BAH"/>
    <property type="match status" value="1"/>
</dbReference>
<evidence type="ECO:0000256" key="7">
    <source>
        <dbReference type="ARBA" id="ARBA00023163"/>
    </source>
</evidence>
<name>A0A8C9F8Y3_PAVCR</name>
<sequence length="1230" mass="139893">MGSKRRRATSPSSSVSGGDFDDGHHSTNVPGPSRKRRRLSNLPTVDPIAVCHELYNTIRDYKDEQGRLLCELFIRAPKRRNQPDYYEVVSQPIDLMKIQQKLKMEEYDDVNVLTADFQLLFNNAKAYYKPDSPEYKAACKLWELYLRTKNEFVQKGDAEEEDEDEEGHDSQELSSPGYLKEILEQLLEAVAVATNPSGRLISELFQKLPSKVQYPDYYAIIKEPIDLKTIAQRIQNGTYKSIHAMAKDIDLLAKNAKTYNEPGSQVFKDANAIKKIFNMKKAEIEHSELAKSSLRLRTPSNLTASKLTGPSSQGKGSVGDERNSSNKYFRNKRSAQGDRLSAITMALQYGSESDEDAALAKKKELARRDDIEDGDSMISSATSDTGSSKRKSKKNMRKQRMKILYNAVLEARESGTGRRLCDLFMVKPSKKDYPDYYKIILEPMDLKMIEHNIRNDKYVGEEAMIDDMKLMFRNARHYNEEGSQVLAALVGEIVAEQNDLMGKKSGISPKKSKYMTPMQQKLNEVYEAVKNYTDKRGRRLSAIFLRLPSRSELPDYYITIKKPVDMEKIRSHMMANKYQDIDSMVEDFVMMFNNACTYNEPESLIYKDALVLHKVLLETRREIEGDEDSHVPNVTLLIQELIHNLFVSVMSHQDDEGRCYSDSLAEIPAVDPNFPNKPPLTFDIIRKNVENNRYRRLDLFQENMFEVLERARRMNRTDSEIYEDAVELQQFFIKIRDELCKNGEILLSPALSYTTKHLHNDVEKEKKEKLPKEIEEDKLKREEEKREAEKSEDSSGSAGLSSLHRTYSQDCSFKNSMYHVGDYVYVEPAEANLQPHIVCIERLWEDSAGKDAFHTERQYSDDKEDVPVEMSNGEPGCHYFEQLSYNDMWLKVGDCVFIKSHGLVRPRVGRIEKMWVRDGAAYFFGPIFIHPEETEHEPTKMFYKKEVFLSNLEETCPMSCILGNSYMRFTLERPSSPSSSPLSSPSSSPLSSPSSSPLSSPSSSPSSLILLTVFQLYLIKINIQLILNSRPYSSLIQWLDIRGYPPVLPPLQGPVDGIVSMGSMQPLHPGVPPPHQLPPGMPGIPGIPPPGKNSSSFPAGAIGILGPPGQQAPPPYPGQSPATQPVMQQPSTPMFVSPPPKTQRLLHSEAYLKYIEGLSAESNSISKWDQTLAARRRDVHLSKEQESRLPSHWLKSKGAHTTMADALWRLRDLMLRDTLNIRQAYNIENV</sequence>
<dbReference type="GO" id="GO:0016586">
    <property type="term" value="C:RSC-type complex"/>
    <property type="evidence" value="ECO:0007669"/>
    <property type="project" value="InterPro"/>
</dbReference>
<dbReference type="Pfam" id="PF00439">
    <property type="entry name" value="Bromodomain"/>
    <property type="match status" value="5"/>
</dbReference>
<keyword evidence="5 10" id="KW-0103">Bromodomain</keyword>
<dbReference type="FunFam" id="1.20.920.10:FF:000009">
    <property type="entry name" value="Protein polybromo-1 isoform 1"/>
    <property type="match status" value="1"/>
</dbReference>
<dbReference type="PROSITE" id="PS00633">
    <property type="entry name" value="BROMODOMAIN_1"/>
    <property type="match status" value="4"/>
</dbReference>
<feature type="compositionally biased region" description="Basic residues" evidence="11">
    <location>
        <begin position="388"/>
        <end position="397"/>
    </location>
</feature>
<evidence type="ECO:0000256" key="6">
    <source>
        <dbReference type="ARBA" id="ARBA00023125"/>
    </source>
</evidence>
<dbReference type="GO" id="GO:0003677">
    <property type="term" value="F:DNA binding"/>
    <property type="evidence" value="ECO:0007669"/>
    <property type="project" value="UniProtKB-KW"/>
</dbReference>
<feature type="domain" description="Bromo" evidence="12">
    <location>
        <begin position="677"/>
        <end position="722"/>
    </location>
</feature>
<feature type="domain" description="BAH" evidence="13">
    <location>
        <begin position="888"/>
        <end position="1005"/>
    </location>
</feature>
<dbReference type="FunFam" id="1.20.920.10:FF:000006">
    <property type="entry name" value="protein polybromo-1 isoform X1"/>
    <property type="match status" value="1"/>
</dbReference>
<dbReference type="GO" id="GO:0016514">
    <property type="term" value="C:SWI/SNF complex"/>
    <property type="evidence" value="ECO:0007669"/>
    <property type="project" value="TreeGrafter"/>
</dbReference>
<feature type="compositionally biased region" description="Basic and acidic residues" evidence="11">
    <location>
        <begin position="760"/>
        <end position="793"/>
    </location>
</feature>
<feature type="region of interest" description="Disordered" evidence="11">
    <location>
        <begin position="155"/>
        <end position="174"/>
    </location>
</feature>
<dbReference type="SMART" id="SM00297">
    <property type="entry name" value="BROMO"/>
    <property type="match status" value="5"/>
</dbReference>
<feature type="domain" description="Bromo" evidence="12">
    <location>
        <begin position="197"/>
        <end position="267"/>
    </location>
</feature>
<proteinExistence type="predicted"/>
<dbReference type="InterPro" id="IPR001487">
    <property type="entry name" value="Bromodomain"/>
</dbReference>
<organism evidence="14 15">
    <name type="scientific">Pavo cristatus</name>
    <name type="common">Indian peafowl</name>
    <name type="synonym">Blue peafowl</name>
    <dbReference type="NCBI Taxonomy" id="9049"/>
    <lineage>
        <taxon>Eukaryota</taxon>
        <taxon>Metazoa</taxon>
        <taxon>Chordata</taxon>
        <taxon>Craniata</taxon>
        <taxon>Vertebrata</taxon>
        <taxon>Euteleostomi</taxon>
        <taxon>Archelosauria</taxon>
        <taxon>Archosauria</taxon>
        <taxon>Dinosauria</taxon>
        <taxon>Saurischia</taxon>
        <taxon>Theropoda</taxon>
        <taxon>Coelurosauria</taxon>
        <taxon>Aves</taxon>
        <taxon>Neognathae</taxon>
        <taxon>Galloanserae</taxon>
        <taxon>Galliformes</taxon>
        <taxon>Phasianidae</taxon>
        <taxon>Phasianinae</taxon>
        <taxon>Pavo</taxon>
    </lineage>
</organism>
<feature type="region of interest" description="Disordered" evidence="11">
    <location>
        <begin position="977"/>
        <end position="1003"/>
    </location>
</feature>
<keyword evidence="15" id="KW-1185">Reference proteome</keyword>
<dbReference type="AlphaFoldDB" id="A0A8C9F8Y3"/>
<dbReference type="InterPro" id="IPR037968">
    <property type="entry name" value="PBRM1_BD5"/>
</dbReference>
<keyword evidence="4" id="KW-0805">Transcription regulation</keyword>
<evidence type="ECO:0000313" key="15">
    <source>
        <dbReference type="Proteomes" id="UP000694428"/>
    </source>
</evidence>
<dbReference type="InterPro" id="IPR043151">
    <property type="entry name" value="BAH_sf"/>
</dbReference>
<evidence type="ECO:0000256" key="5">
    <source>
        <dbReference type="ARBA" id="ARBA00023117"/>
    </source>
</evidence>
<feature type="compositionally biased region" description="Polar residues" evidence="11">
    <location>
        <begin position="300"/>
        <end position="315"/>
    </location>
</feature>
<evidence type="ECO:0000256" key="4">
    <source>
        <dbReference type="ARBA" id="ARBA00023015"/>
    </source>
</evidence>
<evidence type="ECO:0000256" key="2">
    <source>
        <dbReference type="ARBA" id="ARBA00022737"/>
    </source>
</evidence>
<dbReference type="FunFam" id="1.20.920.10:FF:000010">
    <property type="entry name" value="protein polybromo-1 isoform X3"/>
    <property type="match status" value="1"/>
</dbReference>
<dbReference type="CDD" id="cd05515">
    <property type="entry name" value="Bromo_polybromo_V"/>
    <property type="match status" value="1"/>
</dbReference>
<dbReference type="GO" id="GO:0006338">
    <property type="term" value="P:chromatin remodeling"/>
    <property type="evidence" value="ECO:0007669"/>
    <property type="project" value="InterPro"/>
</dbReference>
<dbReference type="Pfam" id="PF01426">
    <property type="entry name" value="BAH"/>
    <property type="match status" value="1"/>
</dbReference>
<keyword evidence="8" id="KW-0539">Nucleus</keyword>
<dbReference type="CDD" id="cd05517">
    <property type="entry name" value="Bromo_polybromo_II"/>
    <property type="match status" value="1"/>
</dbReference>
<evidence type="ECO:0000259" key="13">
    <source>
        <dbReference type="PROSITE" id="PS51038"/>
    </source>
</evidence>
<evidence type="ECO:0000313" key="14">
    <source>
        <dbReference type="Ensembl" id="ENSPSTP00000010931.1"/>
    </source>
</evidence>
<dbReference type="CDD" id="cd05524">
    <property type="entry name" value="Bromo_polybromo_I"/>
    <property type="match status" value="1"/>
</dbReference>
<keyword evidence="3" id="KW-0156">Chromatin regulator</keyword>
<feature type="compositionally biased region" description="Acidic residues" evidence="11">
    <location>
        <begin position="158"/>
        <end position="167"/>
    </location>
</feature>
<feature type="region of interest" description="Disordered" evidence="11">
    <location>
        <begin position="1108"/>
        <end position="1128"/>
    </location>
</feature>
<dbReference type="InterPro" id="IPR018359">
    <property type="entry name" value="Bromodomain_CS"/>
</dbReference>
<feature type="region of interest" description="Disordered" evidence="11">
    <location>
        <begin position="1"/>
        <end position="40"/>
    </location>
</feature>
<keyword evidence="7" id="KW-0804">Transcription</keyword>
<dbReference type="Gene3D" id="2.30.30.490">
    <property type="match status" value="2"/>
</dbReference>
<dbReference type="FunFam" id="1.20.920.10:FF:000015">
    <property type="entry name" value="protein polybromo-1 isoform X3"/>
    <property type="match status" value="1"/>
</dbReference>
<evidence type="ECO:0000256" key="9">
    <source>
        <dbReference type="ARBA" id="ARBA00069785"/>
    </source>
</evidence>
<reference evidence="14" key="2">
    <citation type="submission" date="2025-09" db="UniProtKB">
        <authorList>
            <consortium name="Ensembl"/>
        </authorList>
    </citation>
    <scope>IDENTIFICATION</scope>
</reference>
<evidence type="ECO:0000259" key="12">
    <source>
        <dbReference type="PROSITE" id="PS50014"/>
    </source>
</evidence>
<dbReference type="Gene3D" id="1.20.920.10">
    <property type="entry name" value="Bromodomain-like"/>
    <property type="match status" value="5"/>
</dbReference>
<dbReference type="Proteomes" id="UP000694428">
    <property type="component" value="Unplaced"/>
</dbReference>
<dbReference type="FunFam" id="1.20.920.10:FF:000013">
    <property type="entry name" value="Protein polybromo-1 isoform 1"/>
    <property type="match status" value="1"/>
</dbReference>
<dbReference type="CDD" id="cd05526">
    <property type="entry name" value="Bromo_polybromo_VI"/>
    <property type="match status" value="1"/>
</dbReference>
<dbReference type="InterPro" id="IPR001025">
    <property type="entry name" value="BAH_dom"/>
</dbReference>
<dbReference type="Ensembl" id="ENSPSTT00000011474.1">
    <property type="protein sequence ID" value="ENSPSTP00000010931.1"/>
    <property type="gene ID" value="ENSPSTG00000007652.1"/>
</dbReference>
<evidence type="ECO:0000256" key="1">
    <source>
        <dbReference type="ARBA" id="ARBA00004123"/>
    </source>
</evidence>
<feature type="domain" description="Bromo" evidence="12">
    <location>
        <begin position="65"/>
        <end position="135"/>
    </location>
</feature>
<feature type="region of interest" description="Disordered" evidence="11">
    <location>
        <begin position="760"/>
        <end position="802"/>
    </location>
</feature>
<feature type="region of interest" description="Disordered" evidence="11">
    <location>
        <begin position="370"/>
        <end position="397"/>
    </location>
</feature>
<feature type="domain" description="Bromo" evidence="12">
    <location>
        <begin position="416"/>
        <end position="486"/>
    </location>
</feature>
<dbReference type="SUPFAM" id="SSF47370">
    <property type="entry name" value="Bromodomain"/>
    <property type="match status" value="5"/>
</dbReference>
<feature type="domain" description="Bromo" evidence="12">
    <location>
        <begin position="536"/>
        <end position="606"/>
    </location>
</feature>